<dbReference type="Pfam" id="PF08737">
    <property type="entry name" value="Rgp1"/>
    <property type="match status" value="2"/>
</dbReference>
<evidence type="ECO:0000313" key="1">
    <source>
        <dbReference type="EMBL" id="PIK61396.1"/>
    </source>
</evidence>
<proteinExistence type="predicted"/>
<protein>
    <submittedName>
        <fullName evidence="1">Putative RAB6A-GEF complex partner protein 2</fullName>
    </submittedName>
</protein>
<name>A0A2G8LMB0_STIJA</name>
<sequence>MDPSAQSLAFWSKIGKETMQRQEDFVSIEAALNRGSVYLAGEAVECTVKFRCLPSSASRQAQSLAWVSAQIHCQCHISESKVQLPVPGHRLSTEYENIRDLNNTDFIPSRGEKGDCVFSTKPKILCCDLQLLPGQCKTVVYRETIPKDAPPSYRGQAVKYSYKITIGAQRIGCPIKLLRVPLRVLVLYGLGDVSTFNVDEEFDTTNPFLAQSKTQNSLLDLAMQVLMTVTSKKSPNTYNISNAEGVVARFCLFKPAFKLGEDIIGTIDFSQSTVPCLQYSVVLQSEEQVSEECRRRPDQTAAISSHGKHQEFCLHLQKSHMILPIPLHVTPSFITDIVCLKWRLHFQFITSKEPVHEHVIPADESESAVWQGPESLPVDTLVWNLPIKILPTNPLQAACASVMRTNNTMKC</sequence>
<dbReference type="EMBL" id="MRZV01000033">
    <property type="protein sequence ID" value="PIK61396.1"/>
    <property type="molecule type" value="Genomic_DNA"/>
</dbReference>
<keyword evidence="2" id="KW-1185">Reference proteome</keyword>
<dbReference type="InterPro" id="IPR014848">
    <property type="entry name" value="Rgp1"/>
</dbReference>
<accession>A0A2G8LMB0</accession>
<dbReference type="OrthoDB" id="1918at2759"/>
<gene>
    <name evidence="1" type="ORF">BSL78_01695</name>
</gene>
<evidence type="ECO:0000313" key="2">
    <source>
        <dbReference type="Proteomes" id="UP000230750"/>
    </source>
</evidence>
<dbReference type="AlphaFoldDB" id="A0A2G8LMB0"/>
<dbReference type="PANTHER" id="PTHR12507">
    <property type="entry name" value="REDUCED GROWTH PHENOTYPE 1 RGP1, YEAST -RELATED"/>
    <property type="match status" value="1"/>
</dbReference>
<organism evidence="1 2">
    <name type="scientific">Stichopus japonicus</name>
    <name type="common">Sea cucumber</name>
    <dbReference type="NCBI Taxonomy" id="307972"/>
    <lineage>
        <taxon>Eukaryota</taxon>
        <taxon>Metazoa</taxon>
        <taxon>Echinodermata</taxon>
        <taxon>Eleutherozoa</taxon>
        <taxon>Echinozoa</taxon>
        <taxon>Holothuroidea</taxon>
        <taxon>Aspidochirotacea</taxon>
        <taxon>Aspidochirotida</taxon>
        <taxon>Stichopodidae</taxon>
        <taxon>Apostichopus</taxon>
    </lineage>
</organism>
<comment type="caution">
    <text evidence="1">The sequence shown here is derived from an EMBL/GenBank/DDBJ whole genome shotgun (WGS) entry which is preliminary data.</text>
</comment>
<reference evidence="1 2" key="1">
    <citation type="journal article" date="2017" name="PLoS Biol.">
        <title>The sea cucumber genome provides insights into morphological evolution and visceral regeneration.</title>
        <authorList>
            <person name="Zhang X."/>
            <person name="Sun L."/>
            <person name="Yuan J."/>
            <person name="Sun Y."/>
            <person name="Gao Y."/>
            <person name="Zhang L."/>
            <person name="Li S."/>
            <person name="Dai H."/>
            <person name="Hamel J.F."/>
            <person name="Liu C."/>
            <person name="Yu Y."/>
            <person name="Liu S."/>
            <person name="Lin W."/>
            <person name="Guo K."/>
            <person name="Jin S."/>
            <person name="Xu P."/>
            <person name="Storey K.B."/>
            <person name="Huan P."/>
            <person name="Zhang T."/>
            <person name="Zhou Y."/>
            <person name="Zhang J."/>
            <person name="Lin C."/>
            <person name="Li X."/>
            <person name="Xing L."/>
            <person name="Huo D."/>
            <person name="Sun M."/>
            <person name="Wang L."/>
            <person name="Mercier A."/>
            <person name="Li F."/>
            <person name="Yang H."/>
            <person name="Xiang J."/>
        </authorList>
    </citation>
    <scope>NUCLEOTIDE SEQUENCE [LARGE SCALE GENOMIC DNA]</scope>
    <source>
        <strain evidence="1">Shaxun</strain>
        <tissue evidence="1">Muscle</tissue>
    </source>
</reference>
<dbReference type="Proteomes" id="UP000230750">
    <property type="component" value="Unassembled WGS sequence"/>
</dbReference>
<dbReference type="STRING" id="307972.A0A2G8LMB0"/>